<keyword evidence="6" id="KW-1185">Reference proteome</keyword>
<dbReference type="PANTHER" id="PTHR12526:SF635">
    <property type="entry name" value="GLYCOSYL TRANSFERASE GROUP 1"/>
    <property type="match status" value="1"/>
</dbReference>
<feature type="domain" description="Glycosyltransferase subfamily 4-like N-terminal" evidence="4">
    <location>
        <begin position="22"/>
        <end position="197"/>
    </location>
</feature>
<evidence type="ECO:0000256" key="2">
    <source>
        <dbReference type="ARBA" id="ARBA00022679"/>
    </source>
</evidence>
<sequence length="427" mass="46019">MRIAMVSEHASPLAAIGGVDAGGQNVHVAALSAALARQGHEVVVHTRRDDPSLPQRVEVEPGFVVDHVDAGPPVPLPKDELLAWMPDFGHELARRWGAERPDIAHAHFWMSGLASLIARRATGVPVVQTFHALGVVKRRHQGAADTSPPERVRLEKAIARDVDRIVATCTDELSELVRLGADRRDVAIIPCGVDIDQFTESGPVAERGERTRILTVGRLVQRKGVDTAIAALAAVPDAELVVAGGPDAAHLGEDPEARRLRALAERRGVSDRVLMVGQVGREEMPALLRSADVVVCVPWYEPFGIVPLEAMACRRPVVASAVGGMLDTIADDITGLLVPPRRPDRLGATLRRLLADPFRLEAYGQAGIDRARSRYSWERIATETARVYGEVLSPRTVSPVAEVEDGQDGDVVDLRGLEGERAAGVVR</sequence>
<gene>
    <name evidence="5" type="ORF">D5H78_15890</name>
</gene>
<dbReference type="Gene3D" id="3.40.50.2000">
    <property type="entry name" value="Glycogen Phosphorylase B"/>
    <property type="match status" value="2"/>
</dbReference>
<dbReference type="RefSeq" id="WP_119951471.1">
    <property type="nucleotide sequence ID" value="NZ_QZEZ01000008.1"/>
</dbReference>
<dbReference type="InterPro" id="IPR001296">
    <property type="entry name" value="Glyco_trans_1"/>
</dbReference>
<dbReference type="PANTHER" id="PTHR12526">
    <property type="entry name" value="GLYCOSYLTRANSFERASE"/>
    <property type="match status" value="1"/>
</dbReference>
<feature type="domain" description="Glycosyl transferase family 1" evidence="3">
    <location>
        <begin position="203"/>
        <end position="367"/>
    </location>
</feature>
<evidence type="ECO:0000259" key="4">
    <source>
        <dbReference type="Pfam" id="PF13439"/>
    </source>
</evidence>
<dbReference type="OrthoDB" id="9810929at2"/>
<evidence type="ECO:0000313" key="6">
    <source>
        <dbReference type="Proteomes" id="UP000265614"/>
    </source>
</evidence>
<dbReference type="SUPFAM" id="SSF53756">
    <property type="entry name" value="UDP-Glycosyltransferase/glycogen phosphorylase"/>
    <property type="match status" value="1"/>
</dbReference>
<evidence type="ECO:0000313" key="5">
    <source>
        <dbReference type="EMBL" id="RJK93800.1"/>
    </source>
</evidence>
<dbReference type="InterPro" id="IPR028098">
    <property type="entry name" value="Glyco_trans_4-like_N"/>
</dbReference>
<evidence type="ECO:0000259" key="3">
    <source>
        <dbReference type="Pfam" id="PF00534"/>
    </source>
</evidence>
<dbReference type="Proteomes" id="UP000265614">
    <property type="component" value="Unassembled WGS sequence"/>
</dbReference>
<accession>A0A3A3YSX8</accession>
<comment type="caution">
    <text evidence="5">The sequence shown here is derived from an EMBL/GenBank/DDBJ whole genome shotgun (WGS) entry which is preliminary data.</text>
</comment>
<name>A0A3A3YSX8_9ACTN</name>
<dbReference type="Pfam" id="PF13439">
    <property type="entry name" value="Glyco_transf_4"/>
    <property type="match status" value="1"/>
</dbReference>
<dbReference type="AlphaFoldDB" id="A0A3A3YSX8"/>
<dbReference type="GO" id="GO:0016757">
    <property type="term" value="F:glycosyltransferase activity"/>
    <property type="evidence" value="ECO:0007669"/>
    <property type="project" value="UniProtKB-KW"/>
</dbReference>
<proteinExistence type="predicted"/>
<keyword evidence="2 5" id="KW-0808">Transferase</keyword>
<protein>
    <submittedName>
        <fullName evidence="5">Glycosyltransferase family 1 protein</fullName>
    </submittedName>
</protein>
<keyword evidence="1" id="KW-0328">Glycosyltransferase</keyword>
<dbReference type="Pfam" id="PF00534">
    <property type="entry name" value="Glycos_transf_1"/>
    <property type="match status" value="1"/>
</dbReference>
<dbReference type="EMBL" id="QZEZ01000008">
    <property type="protein sequence ID" value="RJK93800.1"/>
    <property type="molecule type" value="Genomic_DNA"/>
</dbReference>
<reference evidence="5 6" key="1">
    <citation type="submission" date="2018-09" db="EMBL/GenBank/DDBJ databases">
        <title>YIM 75000 draft genome.</title>
        <authorList>
            <person name="Tang S."/>
            <person name="Feng Y."/>
        </authorList>
    </citation>
    <scope>NUCLEOTIDE SEQUENCE [LARGE SCALE GENOMIC DNA]</scope>
    <source>
        <strain evidence="5 6">YIM 75000</strain>
    </source>
</reference>
<organism evidence="5 6">
    <name type="scientific">Vallicoccus soli</name>
    <dbReference type="NCBI Taxonomy" id="2339232"/>
    <lineage>
        <taxon>Bacteria</taxon>
        <taxon>Bacillati</taxon>
        <taxon>Actinomycetota</taxon>
        <taxon>Actinomycetes</taxon>
        <taxon>Motilibacterales</taxon>
        <taxon>Vallicoccaceae</taxon>
        <taxon>Vallicoccus</taxon>
    </lineage>
</organism>
<evidence type="ECO:0000256" key="1">
    <source>
        <dbReference type="ARBA" id="ARBA00022676"/>
    </source>
</evidence>